<dbReference type="PROSITE" id="PS51318">
    <property type="entry name" value="TAT"/>
    <property type="match status" value="1"/>
</dbReference>
<dbReference type="AlphaFoldDB" id="A0A6I6HB88"/>
<gene>
    <name evidence="3" type="ORF">GOQ09_11700</name>
</gene>
<proteinExistence type="inferred from homology"/>
<dbReference type="EMBL" id="CP046622">
    <property type="protein sequence ID" value="QGW82206.1"/>
    <property type="molecule type" value="Genomic_DNA"/>
</dbReference>
<dbReference type="RefSeq" id="WP_157613570.1">
    <property type="nucleotide sequence ID" value="NZ_CP046622.1"/>
</dbReference>
<name>A0A6I6HB88_VARPD</name>
<dbReference type="OrthoDB" id="8678477at2"/>
<sequence>MRVSSPRVSSSRVFSRRSFVAHAAGVAAGLAMFAAAAPAAAQAYPSRPVTLIVPWGAGGGTDATARIIASLLEKELGQPFTVVNRTGGNGVVGHSAIAAAPPDGYTIGMATVEIGMMHWQGLTQLTSTSYTPIGLANLDPAGIQVRADAPYKTVAELLAAIKASPGKLKASGTGQGGIWHLAIAGLLRDQKIDPAAVPWVPSNGAAPGLQDVVAGGVDIAPVSLPEARSLIDAGKVKSLAIMSDKPSALYPNVPTLKAAIGSDWSMAAWRGIVAPKGLPADVRDKLAGALKKVVASKEYTDFMASRGFGVIYAGPDEFAAYMAKSDAELGATMKAVGIVK</sequence>
<evidence type="ECO:0000313" key="4">
    <source>
        <dbReference type="Proteomes" id="UP000425817"/>
    </source>
</evidence>
<evidence type="ECO:0000256" key="1">
    <source>
        <dbReference type="ARBA" id="ARBA00006987"/>
    </source>
</evidence>
<protein>
    <submittedName>
        <fullName evidence="3">Tripartite tricarboxylate transporter substrate binding protein</fullName>
    </submittedName>
</protein>
<reference evidence="3 4" key="1">
    <citation type="submission" date="2019-12" db="EMBL/GenBank/DDBJ databases">
        <title>Hybrid Genome Assemblies of two High G+C Isolates from Undergraduate Microbiology Courses.</title>
        <authorList>
            <person name="Ne Ville C.J."/>
            <person name="Enright D."/>
            <person name="Hernandez I."/>
            <person name="Dodsworth J."/>
            <person name="Orwin P.M."/>
        </authorList>
    </citation>
    <scope>NUCLEOTIDE SEQUENCE [LARGE SCALE GENOMIC DNA]</scope>
    <source>
        <strain evidence="3 4">CSUSB</strain>
    </source>
</reference>
<dbReference type="InterPro" id="IPR042100">
    <property type="entry name" value="Bug_dom1"/>
</dbReference>
<dbReference type="PANTHER" id="PTHR42928:SF5">
    <property type="entry name" value="BLR1237 PROTEIN"/>
    <property type="match status" value="1"/>
</dbReference>
<dbReference type="PANTHER" id="PTHR42928">
    <property type="entry name" value="TRICARBOXYLATE-BINDING PROTEIN"/>
    <property type="match status" value="1"/>
</dbReference>
<dbReference type="SUPFAM" id="SSF53850">
    <property type="entry name" value="Periplasmic binding protein-like II"/>
    <property type="match status" value="1"/>
</dbReference>
<dbReference type="PIRSF" id="PIRSF017082">
    <property type="entry name" value="YflP"/>
    <property type="match status" value="1"/>
</dbReference>
<dbReference type="Proteomes" id="UP000425817">
    <property type="component" value="Chromosome"/>
</dbReference>
<dbReference type="Pfam" id="PF03401">
    <property type="entry name" value="TctC"/>
    <property type="match status" value="1"/>
</dbReference>
<accession>A0A6I6HB88</accession>
<organism evidence="3 4">
    <name type="scientific">Variovorax paradoxus</name>
    <dbReference type="NCBI Taxonomy" id="34073"/>
    <lineage>
        <taxon>Bacteria</taxon>
        <taxon>Pseudomonadati</taxon>
        <taxon>Pseudomonadota</taxon>
        <taxon>Betaproteobacteria</taxon>
        <taxon>Burkholderiales</taxon>
        <taxon>Comamonadaceae</taxon>
        <taxon>Variovorax</taxon>
    </lineage>
</organism>
<evidence type="ECO:0000256" key="2">
    <source>
        <dbReference type="SAM" id="SignalP"/>
    </source>
</evidence>
<dbReference type="CDD" id="cd07012">
    <property type="entry name" value="PBP2_Bug_TTT"/>
    <property type="match status" value="1"/>
</dbReference>
<dbReference type="InterPro" id="IPR006311">
    <property type="entry name" value="TAT_signal"/>
</dbReference>
<dbReference type="Gene3D" id="3.40.190.150">
    <property type="entry name" value="Bordetella uptake gene, domain 1"/>
    <property type="match status" value="1"/>
</dbReference>
<feature type="signal peptide" evidence="2">
    <location>
        <begin position="1"/>
        <end position="23"/>
    </location>
</feature>
<evidence type="ECO:0000313" key="3">
    <source>
        <dbReference type="EMBL" id="QGW82206.1"/>
    </source>
</evidence>
<dbReference type="Gene3D" id="3.40.190.10">
    <property type="entry name" value="Periplasmic binding protein-like II"/>
    <property type="match status" value="1"/>
</dbReference>
<comment type="similarity">
    <text evidence="1">Belongs to the UPF0065 (bug) family.</text>
</comment>
<feature type="chain" id="PRO_5026066120" evidence="2">
    <location>
        <begin position="24"/>
        <end position="340"/>
    </location>
</feature>
<keyword evidence="2" id="KW-0732">Signal</keyword>
<dbReference type="InterPro" id="IPR005064">
    <property type="entry name" value="BUG"/>
</dbReference>